<dbReference type="HAMAP" id="MF_01875">
    <property type="entry name" value="Prokaryotic_Ku"/>
    <property type="match status" value="1"/>
</dbReference>
<accession>A0ABS4Q425</accession>
<sequence length="295" mass="31844">MRAVWKGTIGFGAYAIGVKAYSATTDRASADRASGLTQVHLTDGGRIQHRRFCEADGAEVPPGEIGKGFPLAGGDVVVLSEEDLASLPLATAHSIDVLSFVPMEQVDPVYFARTYYLEPEVAGTKAYVLLSEAMQQAGRVMVVKVALRQRETLAVIRVRDQLLLLETMLWPDEVREPDFPFQHEDIDVHVSEVRLAARLIDRLAGDFEPDDYVDHYQSALNDLITAKADGGEVERPAAAVQNAGVTALLAALQSGAEVHEGGSPIERARNAAEKAAEAARTAKRAAGRKTEPVTE</sequence>
<keyword evidence="3" id="KW-0234">DNA repair</keyword>
<keyword evidence="2 3" id="KW-0233">DNA recombination</keyword>
<dbReference type="InterPro" id="IPR016194">
    <property type="entry name" value="SPOC-like_C_dom_sf"/>
</dbReference>
<dbReference type="Pfam" id="PF02735">
    <property type="entry name" value="Ku"/>
    <property type="match status" value="1"/>
</dbReference>
<dbReference type="PANTHER" id="PTHR41251:SF1">
    <property type="entry name" value="NON-HOMOLOGOUS END JOINING PROTEIN KU"/>
    <property type="match status" value="1"/>
</dbReference>
<feature type="region of interest" description="Disordered" evidence="4">
    <location>
        <begin position="259"/>
        <end position="295"/>
    </location>
</feature>
<evidence type="ECO:0000256" key="3">
    <source>
        <dbReference type="HAMAP-Rule" id="MF_01875"/>
    </source>
</evidence>
<comment type="caution">
    <text evidence="6">The sequence shown here is derived from an EMBL/GenBank/DDBJ whole genome shotgun (WGS) entry which is preliminary data.</text>
</comment>
<evidence type="ECO:0000313" key="6">
    <source>
        <dbReference type="EMBL" id="MBP2186439.1"/>
    </source>
</evidence>
<dbReference type="PIRSF" id="PIRSF006493">
    <property type="entry name" value="Prok_Ku"/>
    <property type="match status" value="1"/>
</dbReference>
<dbReference type="Gene3D" id="2.40.290.10">
    <property type="match status" value="1"/>
</dbReference>
<dbReference type="RefSeq" id="WP_209669510.1">
    <property type="nucleotide sequence ID" value="NZ_JAGGMS010000001.1"/>
</dbReference>
<reference evidence="6 7" key="1">
    <citation type="submission" date="2021-03" db="EMBL/GenBank/DDBJ databases">
        <title>Sequencing the genomes of 1000 actinobacteria strains.</title>
        <authorList>
            <person name="Klenk H.-P."/>
        </authorList>
    </citation>
    <scope>NUCLEOTIDE SEQUENCE [LARGE SCALE GENOMIC DNA]</scope>
    <source>
        <strain evidence="6 7">DSM 45510</strain>
    </source>
</reference>
<protein>
    <recommendedName>
        <fullName evidence="3">Non-homologous end joining protein Ku</fullName>
    </recommendedName>
</protein>
<evidence type="ECO:0000256" key="2">
    <source>
        <dbReference type="ARBA" id="ARBA00023172"/>
    </source>
</evidence>
<dbReference type="Proteomes" id="UP000741013">
    <property type="component" value="Unassembled WGS sequence"/>
</dbReference>
<dbReference type="EMBL" id="JAGGMS010000001">
    <property type="protein sequence ID" value="MBP2186439.1"/>
    <property type="molecule type" value="Genomic_DNA"/>
</dbReference>
<name>A0ABS4Q425_9PSEU</name>
<organism evidence="6 7">
    <name type="scientific">Amycolatopsis magusensis</name>
    <dbReference type="NCBI Taxonomy" id="882444"/>
    <lineage>
        <taxon>Bacteria</taxon>
        <taxon>Bacillati</taxon>
        <taxon>Actinomycetota</taxon>
        <taxon>Actinomycetes</taxon>
        <taxon>Pseudonocardiales</taxon>
        <taxon>Pseudonocardiaceae</taxon>
        <taxon>Amycolatopsis</taxon>
    </lineage>
</organism>
<keyword evidence="1 3" id="KW-0238">DNA-binding</keyword>
<keyword evidence="3" id="KW-0227">DNA damage</keyword>
<gene>
    <name evidence="3" type="primary">ku</name>
    <name evidence="6" type="ORF">JOM49_007965</name>
</gene>
<evidence type="ECO:0000259" key="5">
    <source>
        <dbReference type="SMART" id="SM00559"/>
    </source>
</evidence>
<dbReference type="NCBIfam" id="TIGR02772">
    <property type="entry name" value="Ku_bact"/>
    <property type="match status" value="1"/>
</dbReference>
<evidence type="ECO:0000313" key="7">
    <source>
        <dbReference type="Proteomes" id="UP000741013"/>
    </source>
</evidence>
<dbReference type="PANTHER" id="PTHR41251">
    <property type="entry name" value="NON-HOMOLOGOUS END JOINING PROTEIN KU"/>
    <property type="match status" value="1"/>
</dbReference>
<dbReference type="SMART" id="SM00559">
    <property type="entry name" value="Ku78"/>
    <property type="match status" value="1"/>
</dbReference>
<proteinExistence type="inferred from homology"/>
<dbReference type="InterPro" id="IPR006164">
    <property type="entry name" value="DNA_bd_Ku70/Ku80"/>
</dbReference>
<comment type="subunit">
    <text evidence="3">Homodimer. Interacts with LigD.</text>
</comment>
<feature type="domain" description="Ku" evidence="5">
    <location>
        <begin position="57"/>
        <end position="185"/>
    </location>
</feature>
<evidence type="ECO:0000256" key="4">
    <source>
        <dbReference type="SAM" id="MobiDB-lite"/>
    </source>
</evidence>
<feature type="compositionally biased region" description="Basic and acidic residues" evidence="4">
    <location>
        <begin position="266"/>
        <end position="277"/>
    </location>
</feature>
<dbReference type="SUPFAM" id="SSF100939">
    <property type="entry name" value="SPOC domain-like"/>
    <property type="match status" value="1"/>
</dbReference>
<keyword evidence="7" id="KW-1185">Reference proteome</keyword>
<dbReference type="InterPro" id="IPR009187">
    <property type="entry name" value="Prok_Ku"/>
</dbReference>
<comment type="function">
    <text evidence="3">With LigD forms a non-homologous end joining (NHEJ) DNA repair enzyme, which repairs dsDNA breaks with reduced fidelity. Binds linear dsDNA with 5'- and 3'- overhangs but not closed circular dsDNA nor ssDNA. Recruits and stimulates the ligase activity of LigD.</text>
</comment>
<comment type="similarity">
    <text evidence="3">Belongs to the prokaryotic Ku family.</text>
</comment>
<evidence type="ECO:0000256" key="1">
    <source>
        <dbReference type="ARBA" id="ARBA00023125"/>
    </source>
</evidence>